<accession>A0ACC0VTB7</accession>
<dbReference type="EMBL" id="CM047586">
    <property type="protein sequence ID" value="KAI9908973.1"/>
    <property type="molecule type" value="Genomic_DNA"/>
</dbReference>
<protein>
    <submittedName>
        <fullName evidence="1">Uncharacterized protein</fullName>
    </submittedName>
</protein>
<sequence length="109" mass="12755">MHPFVNKIFQFALDKIFDICIRIPYFQIVVVPRMKLHCHQDEENCRLKETRELPIHALCNHVQVTRKRGRPAGSKNRANTRDKPAFEYTTGNKCGNYGKNGHNSRTCRE</sequence>
<organism evidence="1 2">
    <name type="scientific">Peronosclerospora sorghi</name>
    <dbReference type="NCBI Taxonomy" id="230839"/>
    <lineage>
        <taxon>Eukaryota</taxon>
        <taxon>Sar</taxon>
        <taxon>Stramenopiles</taxon>
        <taxon>Oomycota</taxon>
        <taxon>Peronosporomycetes</taxon>
        <taxon>Peronosporales</taxon>
        <taxon>Peronosporaceae</taxon>
        <taxon>Peronosclerospora</taxon>
    </lineage>
</organism>
<proteinExistence type="predicted"/>
<name>A0ACC0VTB7_9STRA</name>
<keyword evidence="2" id="KW-1185">Reference proteome</keyword>
<dbReference type="Proteomes" id="UP001163321">
    <property type="component" value="Chromosome 7"/>
</dbReference>
<gene>
    <name evidence="1" type="ORF">PsorP6_015233</name>
</gene>
<reference evidence="1 2" key="1">
    <citation type="journal article" date="2022" name="bioRxiv">
        <title>The genome of the oomycete Peronosclerospora sorghi, a cosmopolitan pathogen of maize and sorghum, is inflated with dispersed pseudogenes.</title>
        <authorList>
            <person name="Fletcher K."/>
            <person name="Martin F."/>
            <person name="Isakeit T."/>
            <person name="Cavanaugh K."/>
            <person name="Magill C."/>
            <person name="Michelmore R."/>
        </authorList>
    </citation>
    <scope>NUCLEOTIDE SEQUENCE [LARGE SCALE GENOMIC DNA]</scope>
    <source>
        <strain evidence="1">P6</strain>
    </source>
</reference>
<comment type="caution">
    <text evidence="1">The sequence shown here is derived from an EMBL/GenBank/DDBJ whole genome shotgun (WGS) entry which is preliminary data.</text>
</comment>
<evidence type="ECO:0000313" key="2">
    <source>
        <dbReference type="Proteomes" id="UP001163321"/>
    </source>
</evidence>
<evidence type="ECO:0000313" key="1">
    <source>
        <dbReference type="EMBL" id="KAI9908973.1"/>
    </source>
</evidence>